<feature type="transmembrane region" description="Helical" evidence="7">
    <location>
        <begin position="184"/>
        <end position="203"/>
    </location>
</feature>
<feature type="transmembrane region" description="Helical" evidence="7">
    <location>
        <begin position="113"/>
        <end position="139"/>
    </location>
</feature>
<dbReference type="VEuPathDB" id="FungiDB:SAPIO_CDS8500"/>
<evidence type="ECO:0000313" key="8">
    <source>
        <dbReference type="EMBL" id="KEZ40586.1"/>
    </source>
</evidence>
<dbReference type="PANTHER" id="PTHR45649:SF23">
    <property type="entry name" value="TRANSPORTER, PUTATIVE (EUROFUNG)-RELATED"/>
    <property type="match status" value="1"/>
</dbReference>
<evidence type="ECO:0000256" key="5">
    <source>
        <dbReference type="ARBA" id="ARBA00023136"/>
    </source>
</evidence>
<feature type="transmembrane region" description="Helical" evidence="7">
    <location>
        <begin position="433"/>
        <end position="456"/>
    </location>
</feature>
<feature type="transmembrane region" description="Helical" evidence="7">
    <location>
        <begin position="263"/>
        <end position="286"/>
    </location>
</feature>
<keyword evidence="9" id="KW-1185">Reference proteome</keyword>
<gene>
    <name evidence="8" type="ORF">SAPIO_CDS8500</name>
</gene>
<dbReference type="Pfam" id="PF13520">
    <property type="entry name" value="AA_permease_2"/>
    <property type="match status" value="1"/>
</dbReference>
<feature type="transmembrane region" description="Helical" evidence="7">
    <location>
        <begin position="391"/>
        <end position="412"/>
    </location>
</feature>
<dbReference type="GO" id="GO:0022857">
    <property type="term" value="F:transmembrane transporter activity"/>
    <property type="evidence" value="ECO:0007669"/>
    <property type="project" value="InterPro"/>
</dbReference>
<dbReference type="OrthoDB" id="3900342at2759"/>
<dbReference type="Proteomes" id="UP000028545">
    <property type="component" value="Unassembled WGS sequence"/>
</dbReference>
<dbReference type="InterPro" id="IPR002293">
    <property type="entry name" value="AA/rel_permease1"/>
</dbReference>
<dbReference type="PIRSF" id="PIRSF006060">
    <property type="entry name" value="AA_transporter"/>
    <property type="match status" value="1"/>
</dbReference>
<reference evidence="8 9" key="1">
    <citation type="journal article" date="2014" name="Genome Announc.">
        <title>Draft genome sequence of the pathogenic fungus Scedosporium apiospermum.</title>
        <authorList>
            <person name="Vandeputte P."/>
            <person name="Ghamrawi S."/>
            <person name="Rechenmann M."/>
            <person name="Iltis A."/>
            <person name="Giraud S."/>
            <person name="Fleury M."/>
            <person name="Thornton C."/>
            <person name="Delhaes L."/>
            <person name="Meyer W."/>
            <person name="Papon N."/>
            <person name="Bouchara J.P."/>
        </authorList>
    </citation>
    <scope>NUCLEOTIDE SEQUENCE [LARGE SCALE GENOMIC DNA]</scope>
    <source>
        <strain evidence="8 9">IHEM 14462</strain>
    </source>
</reference>
<name>A0A084FZS4_PSEDA</name>
<keyword evidence="3 7" id="KW-0812">Transmembrane</keyword>
<dbReference type="HOGENOM" id="CLU_004495_5_0_1"/>
<dbReference type="GeneID" id="27727572"/>
<proteinExistence type="predicted"/>
<evidence type="ECO:0000313" key="9">
    <source>
        <dbReference type="Proteomes" id="UP000028545"/>
    </source>
</evidence>
<evidence type="ECO:0000256" key="7">
    <source>
        <dbReference type="SAM" id="Phobius"/>
    </source>
</evidence>
<keyword evidence="4 7" id="KW-1133">Transmembrane helix</keyword>
<evidence type="ECO:0000256" key="6">
    <source>
        <dbReference type="SAM" id="MobiDB-lite"/>
    </source>
</evidence>
<dbReference type="AlphaFoldDB" id="A0A084FZS4"/>
<feature type="region of interest" description="Disordered" evidence="6">
    <location>
        <begin position="1"/>
        <end position="49"/>
    </location>
</feature>
<dbReference type="PANTHER" id="PTHR45649">
    <property type="entry name" value="AMINO-ACID PERMEASE BAT1"/>
    <property type="match status" value="1"/>
</dbReference>
<dbReference type="Gene3D" id="1.20.1740.10">
    <property type="entry name" value="Amino acid/polyamine transporter I"/>
    <property type="match status" value="1"/>
</dbReference>
<feature type="transmembrane region" description="Helical" evidence="7">
    <location>
        <begin position="462"/>
        <end position="483"/>
    </location>
</feature>
<evidence type="ECO:0000256" key="3">
    <source>
        <dbReference type="ARBA" id="ARBA00022692"/>
    </source>
</evidence>
<dbReference type="EMBL" id="JOWA01000121">
    <property type="protein sequence ID" value="KEZ40586.1"/>
    <property type="molecule type" value="Genomic_DNA"/>
</dbReference>
<feature type="transmembrane region" description="Helical" evidence="7">
    <location>
        <begin position="318"/>
        <end position="344"/>
    </location>
</feature>
<evidence type="ECO:0000256" key="4">
    <source>
        <dbReference type="ARBA" id="ARBA00022989"/>
    </source>
</evidence>
<dbReference type="RefSeq" id="XP_016640385.1">
    <property type="nucleotide sequence ID" value="XM_016790122.1"/>
</dbReference>
<dbReference type="GO" id="GO:0016020">
    <property type="term" value="C:membrane"/>
    <property type="evidence" value="ECO:0007669"/>
    <property type="project" value="UniProtKB-SubCell"/>
</dbReference>
<feature type="transmembrane region" description="Helical" evidence="7">
    <location>
        <begin position="365"/>
        <end position="385"/>
    </location>
</feature>
<evidence type="ECO:0000256" key="1">
    <source>
        <dbReference type="ARBA" id="ARBA00004141"/>
    </source>
</evidence>
<dbReference type="KEGG" id="sapo:SAPIO_CDS8500"/>
<dbReference type="OMA" id="AQLFCGN"/>
<keyword evidence="2" id="KW-0813">Transport</keyword>
<keyword evidence="5 7" id="KW-0472">Membrane</keyword>
<protein>
    <recommendedName>
        <fullName evidence="10">Amino acid permease</fullName>
    </recommendedName>
</protein>
<comment type="caution">
    <text evidence="8">The sequence shown here is derived from an EMBL/GenBank/DDBJ whole genome shotgun (WGS) entry which is preliminary data.</text>
</comment>
<evidence type="ECO:0000256" key="2">
    <source>
        <dbReference type="ARBA" id="ARBA00022448"/>
    </source>
</evidence>
<sequence length="499" mass="53487">MDRGLYVAEVETQPAGRSSGSDNKDVKGVADGDLRQRRGSFDDAQSDRYRRSSLEDIQADQALEALGYKPELSRRRSTLQVAFMSFVLASIPYGLATTLYYPLIGGGPVNIIWGWLAVSLIIALSFGTTLFFVACINVFEKEPGVGVFEASTYQVFLIFLAVTVFQNLVAALGNKWLPILDTVAIFWTFAGVIAILVCVLVIAKNGRHSAAYVFGHFESNSGWPAGWSFFVGLLHAAYATSSTGMIISMCEEVHKPATQVPKAMVATIFINAFGGLLFLVPLVFVLPDIQVLVSLASGQPVPTIIKDAVGSAQGAIGLLIPIMVLALICGISCTTAASRCTWAFARDGAIPGARWWKKVHTGLDLPLNAMMLSMVVQILLGLIYFGSPAAFNAFSGVGVICLTASYAAPIAISLANGRKHLADAKFNLGRFGVPCNVIALAWSILAMPLFCMPSFIPVTAATVNYAPVVFVGATLISALWYIVWGHKNYAGPPTHDPVY</sequence>
<accession>A0A084FZS4</accession>
<organism evidence="8 9">
    <name type="scientific">Pseudallescheria apiosperma</name>
    <name type="common">Scedosporium apiospermum</name>
    <dbReference type="NCBI Taxonomy" id="563466"/>
    <lineage>
        <taxon>Eukaryota</taxon>
        <taxon>Fungi</taxon>
        <taxon>Dikarya</taxon>
        <taxon>Ascomycota</taxon>
        <taxon>Pezizomycotina</taxon>
        <taxon>Sordariomycetes</taxon>
        <taxon>Hypocreomycetidae</taxon>
        <taxon>Microascales</taxon>
        <taxon>Microascaceae</taxon>
        <taxon>Scedosporium</taxon>
    </lineage>
</organism>
<feature type="transmembrane region" description="Helical" evidence="7">
    <location>
        <begin position="81"/>
        <end position="101"/>
    </location>
</feature>
<feature type="compositionally biased region" description="Basic and acidic residues" evidence="6">
    <location>
        <begin position="22"/>
        <end position="49"/>
    </location>
</feature>
<comment type="subcellular location">
    <subcellularLocation>
        <location evidence="1">Membrane</location>
        <topology evidence="1">Multi-pass membrane protein</topology>
    </subcellularLocation>
</comment>
<evidence type="ECO:0008006" key="10">
    <source>
        <dbReference type="Google" id="ProtNLM"/>
    </source>
</evidence>
<feature type="transmembrane region" description="Helical" evidence="7">
    <location>
        <begin position="151"/>
        <end position="172"/>
    </location>
</feature>